<protein>
    <submittedName>
        <fullName evidence="1">Uncharacterized protein</fullName>
    </submittedName>
</protein>
<sequence length="82" mass="9005">MPIGVGLPRRITDTVAPAGSGTLATNEAERRAREDVAKQVDAMFDAFLPKLNEARATCFSRRRSGAALERNYLAKMRPSSLR</sequence>
<organism evidence="1">
    <name type="scientific">freshwater sediment metagenome</name>
    <dbReference type="NCBI Taxonomy" id="556182"/>
    <lineage>
        <taxon>unclassified sequences</taxon>
        <taxon>metagenomes</taxon>
        <taxon>ecological metagenomes</taxon>
    </lineage>
</organism>
<gene>
    <name evidence="1" type="ORF">AMST5_00147</name>
</gene>
<evidence type="ECO:0000313" key="1">
    <source>
        <dbReference type="EMBL" id="CAJ0849591.1"/>
    </source>
</evidence>
<name>A0AA48M015_9ZZZZ</name>
<reference evidence="1" key="1">
    <citation type="submission" date="2023-07" db="EMBL/GenBank/DDBJ databases">
        <authorList>
            <person name="Pelsma A.J. K."/>
        </authorList>
    </citation>
    <scope>NUCLEOTIDE SEQUENCE</scope>
</reference>
<dbReference type="AlphaFoldDB" id="A0AA48M015"/>
<accession>A0AA48M015</accession>
<dbReference type="EMBL" id="OY288114">
    <property type="protein sequence ID" value="CAJ0849591.1"/>
    <property type="molecule type" value="Genomic_DNA"/>
</dbReference>
<proteinExistence type="predicted"/>